<dbReference type="OrthoDB" id="5313288at2759"/>
<dbReference type="EMBL" id="MU005775">
    <property type="protein sequence ID" value="KAF2706602.1"/>
    <property type="molecule type" value="Genomic_DNA"/>
</dbReference>
<organism evidence="2 3">
    <name type="scientific">Pleomassaria siparia CBS 279.74</name>
    <dbReference type="NCBI Taxonomy" id="1314801"/>
    <lineage>
        <taxon>Eukaryota</taxon>
        <taxon>Fungi</taxon>
        <taxon>Dikarya</taxon>
        <taxon>Ascomycota</taxon>
        <taxon>Pezizomycotina</taxon>
        <taxon>Dothideomycetes</taxon>
        <taxon>Pleosporomycetidae</taxon>
        <taxon>Pleosporales</taxon>
        <taxon>Pleomassariaceae</taxon>
        <taxon>Pleomassaria</taxon>
    </lineage>
</organism>
<dbReference type="PROSITE" id="PS50181">
    <property type="entry name" value="FBOX"/>
    <property type="match status" value="1"/>
</dbReference>
<sequence length="259" mass="29299">MATLDTLPTEILFNILSYASPFDPTLVPRHPLYTLAATNRHLRNVVEEYTRVLLKQYANYTIPKKSKIFASRKKWLKYIDGTCRLCEKKTVRKAILDPTMACCDKCDRAHFPKMSMTAAIKTHGLTKLDLFTPNALHPTLPPLSIGEYVCSGTDTTMISEPDLLARKALIHGMLRDSTPKALNRREKSHVLLLKHMNPTIPAGSSRWVRYRGDVNMSGSAWKTMRTPESRAEFVRKALQKERALLEENGNSSNTAIEVD</sequence>
<dbReference type="AlphaFoldDB" id="A0A6G1K263"/>
<evidence type="ECO:0000313" key="3">
    <source>
        <dbReference type="Proteomes" id="UP000799428"/>
    </source>
</evidence>
<dbReference type="InterPro" id="IPR001810">
    <property type="entry name" value="F-box_dom"/>
</dbReference>
<proteinExistence type="predicted"/>
<name>A0A6G1K263_9PLEO</name>
<evidence type="ECO:0000259" key="1">
    <source>
        <dbReference type="PROSITE" id="PS50181"/>
    </source>
</evidence>
<keyword evidence="3" id="KW-1185">Reference proteome</keyword>
<feature type="domain" description="F-box" evidence="1">
    <location>
        <begin position="1"/>
        <end position="57"/>
    </location>
</feature>
<reference evidence="2" key="1">
    <citation type="journal article" date="2020" name="Stud. Mycol.">
        <title>101 Dothideomycetes genomes: a test case for predicting lifestyles and emergence of pathogens.</title>
        <authorList>
            <person name="Haridas S."/>
            <person name="Albert R."/>
            <person name="Binder M."/>
            <person name="Bloem J."/>
            <person name="Labutti K."/>
            <person name="Salamov A."/>
            <person name="Andreopoulos B."/>
            <person name="Baker S."/>
            <person name="Barry K."/>
            <person name="Bills G."/>
            <person name="Bluhm B."/>
            <person name="Cannon C."/>
            <person name="Castanera R."/>
            <person name="Culley D."/>
            <person name="Daum C."/>
            <person name="Ezra D."/>
            <person name="Gonzalez J."/>
            <person name="Henrissat B."/>
            <person name="Kuo A."/>
            <person name="Liang C."/>
            <person name="Lipzen A."/>
            <person name="Lutzoni F."/>
            <person name="Magnuson J."/>
            <person name="Mondo S."/>
            <person name="Nolan M."/>
            <person name="Ohm R."/>
            <person name="Pangilinan J."/>
            <person name="Park H.-J."/>
            <person name="Ramirez L."/>
            <person name="Alfaro M."/>
            <person name="Sun H."/>
            <person name="Tritt A."/>
            <person name="Yoshinaga Y."/>
            <person name="Zwiers L.-H."/>
            <person name="Turgeon B."/>
            <person name="Goodwin S."/>
            <person name="Spatafora J."/>
            <person name="Crous P."/>
            <person name="Grigoriev I."/>
        </authorList>
    </citation>
    <scope>NUCLEOTIDE SEQUENCE</scope>
    <source>
        <strain evidence="2">CBS 279.74</strain>
    </source>
</reference>
<accession>A0A6G1K263</accession>
<evidence type="ECO:0000313" key="2">
    <source>
        <dbReference type="EMBL" id="KAF2706602.1"/>
    </source>
</evidence>
<dbReference type="Proteomes" id="UP000799428">
    <property type="component" value="Unassembled WGS sequence"/>
</dbReference>
<gene>
    <name evidence="2" type="ORF">K504DRAFT_458997</name>
</gene>
<protein>
    <recommendedName>
        <fullName evidence="1">F-box domain-containing protein</fullName>
    </recommendedName>
</protein>